<dbReference type="EMBL" id="JBEAFC010000008">
    <property type="protein sequence ID" value="KAL1545531.1"/>
    <property type="molecule type" value="Genomic_DNA"/>
</dbReference>
<dbReference type="PANTHER" id="PTHR46250">
    <property type="entry name" value="MYB/SANT-LIKE DNA-BINDING DOMAIN PROTEIN-RELATED"/>
    <property type="match status" value="1"/>
</dbReference>
<protein>
    <recommendedName>
        <fullName evidence="2">Myb/SANT-like domain-containing protein</fullName>
    </recommendedName>
</protein>
<comment type="caution">
    <text evidence="3">The sequence shown here is derived from an EMBL/GenBank/DDBJ whole genome shotgun (WGS) entry which is preliminary data.</text>
</comment>
<evidence type="ECO:0000313" key="3">
    <source>
        <dbReference type="EMBL" id="KAL1545531.1"/>
    </source>
</evidence>
<evidence type="ECO:0000259" key="2">
    <source>
        <dbReference type="Pfam" id="PF12776"/>
    </source>
</evidence>
<dbReference type="PANTHER" id="PTHR46250:SF15">
    <property type="entry name" value="OS01G0523800 PROTEIN"/>
    <property type="match status" value="1"/>
</dbReference>
<reference evidence="3 4" key="1">
    <citation type="submission" date="2024-06" db="EMBL/GenBank/DDBJ databases">
        <title>A chromosome level genome sequence of Diviner's sage (Salvia divinorum).</title>
        <authorList>
            <person name="Ford S.A."/>
            <person name="Ro D.-K."/>
            <person name="Ness R.W."/>
            <person name="Phillips M.A."/>
        </authorList>
    </citation>
    <scope>NUCLEOTIDE SEQUENCE [LARGE SCALE GENOMIC DNA]</scope>
    <source>
        <strain evidence="3">SAF-2024a</strain>
        <tissue evidence="3">Leaf</tissue>
    </source>
</reference>
<dbReference type="Proteomes" id="UP001567538">
    <property type="component" value="Unassembled WGS sequence"/>
</dbReference>
<accession>A0ABD1GRL3</accession>
<keyword evidence="4" id="KW-1185">Reference proteome</keyword>
<feature type="region of interest" description="Disordered" evidence="1">
    <location>
        <begin position="190"/>
        <end position="229"/>
    </location>
</feature>
<gene>
    <name evidence="3" type="ORF">AAHA92_22246</name>
</gene>
<dbReference type="Pfam" id="PF12776">
    <property type="entry name" value="Myb_DNA-bind_3"/>
    <property type="match status" value="1"/>
</dbReference>
<feature type="domain" description="Myb/SANT-like" evidence="2">
    <location>
        <begin position="26"/>
        <end position="122"/>
    </location>
</feature>
<proteinExistence type="predicted"/>
<dbReference type="AlphaFoldDB" id="A0ABD1GRL3"/>
<evidence type="ECO:0000313" key="4">
    <source>
        <dbReference type="Proteomes" id="UP001567538"/>
    </source>
</evidence>
<name>A0ABD1GRL3_SALDI</name>
<evidence type="ECO:0000256" key="1">
    <source>
        <dbReference type="SAM" id="MobiDB-lite"/>
    </source>
</evidence>
<feature type="compositionally biased region" description="Basic residues" evidence="1">
    <location>
        <begin position="218"/>
        <end position="229"/>
    </location>
</feature>
<sequence length="326" mass="37445">MSGFTIQGSNDCVRPKYRKGDRTRRMWSEREEDILAASLLELVARGWKSDNSFRAGYLKRIEDSLRKEFPATDLKGTPHINSKISSWKKSFNSLQLILTRTGVGFNSHRDYKIDCNDEQWEQIVAADSNAKFMRNKSWPLWDQWNVIFGKDRATGDTAEDIPDGARAVRTQNEVHTHDPGNDYHVSFDDFFEEENNPPLPTPDNHHEESTGQSEQHAVRPKQCGKKRKTSSTDAVLMEFLRNLHVETNKRLEVISSRIGYEFDLGKARQEVFDKLGGVVGLTIEQRYDLCDILGDKSQRLEIFIGMPAEARPGYVLRLLEQNQKPN</sequence>
<organism evidence="3 4">
    <name type="scientific">Salvia divinorum</name>
    <name type="common">Maria pastora</name>
    <name type="synonym">Diviner's sage</name>
    <dbReference type="NCBI Taxonomy" id="28513"/>
    <lineage>
        <taxon>Eukaryota</taxon>
        <taxon>Viridiplantae</taxon>
        <taxon>Streptophyta</taxon>
        <taxon>Embryophyta</taxon>
        <taxon>Tracheophyta</taxon>
        <taxon>Spermatophyta</taxon>
        <taxon>Magnoliopsida</taxon>
        <taxon>eudicotyledons</taxon>
        <taxon>Gunneridae</taxon>
        <taxon>Pentapetalae</taxon>
        <taxon>asterids</taxon>
        <taxon>lamiids</taxon>
        <taxon>Lamiales</taxon>
        <taxon>Lamiaceae</taxon>
        <taxon>Nepetoideae</taxon>
        <taxon>Mentheae</taxon>
        <taxon>Salviinae</taxon>
        <taxon>Salvia</taxon>
        <taxon>Salvia subgen. Calosphace</taxon>
    </lineage>
</organism>
<dbReference type="InterPro" id="IPR024752">
    <property type="entry name" value="Myb/SANT-like_dom"/>
</dbReference>